<evidence type="ECO:0000256" key="2">
    <source>
        <dbReference type="ARBA" id="ARBA00022692"/>
    </source>
</evidence>
<organism evidence="6 7">
    <name type="scientific">Chondrus crispus</name>
    <name type="common">Carrageen Irish moss</name>
    <name type="synonym">Polymorpha crispa</name>
    <dbReference type="NCBI Taxonomy" id="2769"/>
    <lineage>
        <taxon>Eukaryota</taxon>
        <taxon>Rhodophyta</taxon>
        <taxon>Florideophyceae</taxon>
        <taxon>Rhodymeniophycidae</taxon>
        <taxon>Gigartinales</taxon>
        <taxon>Gigartinaceae</taxon>
        <taxon>Chondrus</taxon>
    </lineage>
</organism>
<dbReference type="EMBL" id="HG001678">
    <property type="protein sequence ID" value="CDF34223.1"/>
    <property type="molecule type" value="Genomic_DNA"/>
</dbReference>
<dbReference type="GO" id="GO:0005371">
    <property type="term" value="F:tricarboxylate secondary active transmembrane transporter activity"/>
    <property type="evidence" value="ECO:0007669"/>
    <property type="project" value="TreeGrafter"/>
</dbReference>
<dbReference type="PANTHER" id="PTHR46982:SF1">
    <property type="entry name" value="CITRATE_OXOGLUTARATE CARRIER PROTEIN"/>
    <property type="match status" value="1"/>
</dbReference>
<keyword evidence="5" id="KW-0813">Transport</keyword>
<evidence type="ECO:0000256" key="1">
    <source>
        <dbReference type="ARBA" id="ARBA00004141"/>
    </source>
</evidence>
<dbReference type="GO" id="GO:0006843">
    <property type="term" value="P:mitochondrial citrate transmembrane transport"/>
    <property type="evidence" value="ECO:0007669"/>
    <property type="project" value="TreeGrafter"/>
</dbReference>
<protein>
    <submittedName>
        <fullName evidence="6">Mitochondrial DNA replication protein YHM2</fullName>
    </submittedName>
</protein>
<dbReference type="Gene3D" id="1.50.40.10">
    <property type="entry name" value="Mitochondrial carrier domain"/>
    <property type="match status" value="2"/>
</dbReference>
<proteinExistence type="inferred from homology"/>
<dbReference type="PANTHER" id="PTHR46982">
    <property type="entry name" value="CITRATE/OXOGLUTARATE CARRIER PROTEIN"/>
    <property type="match status" value="1"/>
</dbReference>
<dbReference type="GO" id="GO:0016020">
    <property type="term" value="C:membrane"/>
    <property type="evidence" value="ECO:0007669"/>
    <property type="project" value="UniProtKB-SubCell"/>
</dbReference>
<dbReference type="STRING" id="2769.R7Q8U3"/>
<keyword evidence="2 4" id="KW-0812">Transmembrane</keyword>
<gene>
    <name evidence="6" type="ORF">CHC_T00009436001</name>
</gene>
<name>R7Q8U3_CHOCR</name>
<comment type="subcellular location">
    <subcellularLocation>
        <location evidence="1">Membrane</location>
        <topology evidence="1">Multi-pass membrane protein</topology>
    </subcellularLocation>
</comment>
<dbReference type="Gramene" id="CDF34223">
    <property type="protein sequence ID" value="CDF34223"/>
    <property type="gene ID" value="CHC_T00009436001"/>
</dbReference>
<feature type="repeat" description="Solcar" evidence="4">
    <location>
        <begin position="107"/>
        <end position="193"/>
    </location>
</feature>
<dbReference type="InterPro" id="IPR018108">
    <property type="entry name" value="MCP_transmembrane"/>
</dbReference>
<dbReference type="OrthoDB" id="10253709at2759"/>
<dbReference type="GO" id="GO:0015742">
    <property type="term" value="P:alpha-ketoglutarate transport"/>
    <property type="evidence" value="ECO:0007669"/>
    <property type="project" value="TreeGrafter"/>
</dbReference>
<dbReference type="AlphaFoldDB" id="R7Q8U3"/>
<evidence type="ECO:0000313" key="7">
    <source>
        <dbReference type="Proteomes" id="UP000012073"/>
    </source>
</evidence>
<dbReference type="PROSITE" id="PS50920">
    <property type="entry name" value="SOLCAR"/>
    <property type="match status" value="2"/>
</dbReference>
<dbReference type="OMA" id="VMGPCTY"/>
<reference evidence="7" key="1">
    <citation type="journal article" date="2013" name="Proc. Natl. Acad. Sci. U.S.A.">
        <title>Genome structure and metabolic features in the red seaweed Chondrus crispus shed light on evolution of the Archaeplastida.</title>
        <authorList>
            <person name="Collen J."/>
            <person name="Porcel B."/>
            <person name="Carre W."/>
            <person name="Ball S.G."/>
            <person name="Chaparro C."/>
            <person name="Tonon T."/>
            <person name="Barbeyron T."/>
            <person name="Michel G."/>
            <person name="Noel B."/>
            <person name="Valentin K."/>
            <person name="Elias M."/>
            <person name="Artiguenave F."/>
            <person name="Arun A."/>
            <person name="Aury J.M."/>
            <person name="Barbosa-Neto J.F."/>
            <person name="Bothwell J.H."/>
            <person name="Bouget F.Y."/>
            <person name="Brillet L."/>
            <person name="Cabello-Hurtado F."/>
            <person name="Capella-Gutierrez S."/>
            <person name="Charrier B."/>
            <person name="Cladiere L."/>
            <person name="Cock J.M."/>
            <person name="Coelho S.M."/>
            <person name="Colleoni C."/>
            <person name="Czjzek M."/>
            <person name="Da Silva C."/>
            <person name="Delage L."/>
            <person name="Denoeud F."/>
            <person name="Deschamps P."/>
            <person name="Dittami S.M."/>
            <person name="Gabaldon T."/>
            <person name="Gachon C.M."/>
            <person name="Groisillier A."/>
            <person name="Herve C."/>
            <person name="Jabbari K."/>
            <person name="Katinka M."/>
            <person name="Kloareg B."/>
            <person name="Kowalczyk N."/>
            <person name="Labadie K."/>
            <person name="Leblanc C."/>
            <person name="Lopez P.J."/>
            <person name="McLachlan D.H."/>
            <person name="Meslet-Cladiere L."/>
            <person name="Moustafa A."/>
            <person name="Nehr Z."/>
            <person name="Nyvall Collen P."/>
            <person name="Panaud O."/>
            <person name="Partensky F."/>
            <person name="Poulain J."/>
            <person name="Rensing S.A."/>
            <person name="Rousvoal S."/>
            <person name="Samson G."/>
            <person name="Symeonidi A."/>
            <person name="Weissenbach J."/>
            <person name="Zambounis A."/>
            <person name="Wincker P."/>
            <person name="Boyen C."/>
        </authorList>
    </citation>
    <scope>NUCLEOTIDE SEQUENCE [LARGE SCALE GENOMIC DNA]</scope>
    <source>
        <strain evidence="7">cv. Stackhouse</strain>
    </source>
</reference>
<dbReference type="InterPro" id="IPR023395">
    <property type="entry name" value="MCP_dom_sf"/>
</dbReference>
<comment type="similarity">
    <text evidence="5">Belongs to the mitochondrial carrier (TC 2.A.29) family.</text>
</comment>
<dbReference type="GO" id="GO:0005739">
    <property type="term" value="C:mitochondrion"/>
    <property type="evidence" value="ECO:0007669"/>
    <property type="project" value="TreeGrafter"/>
</dbReference>
<dbReference type="SUPFAM" id="SSF103506">
    <property type="entry name" value="Mitochondrial carrier"/>
    <property type="match status" value="1"/>
</dbReference>
<sequence length="296" mass="32410">MYFYYVKTLTSHSLRHGQLAIGSALQLFEVSTLGQPFENMKTVMAAHRSDTLTEACRRLYATRGIPSFWQGLIPWAWIEGATKGGVLLFSQNEITISARNAGLGTLWASALGGIGGGVCQAYTTMGFCTFMKTVEVTRTKGVGSSHKSSISVAADVIRKEGILGMYKGVNAVALRQATNWGSRFGFSRVIENLFLGRENDRVLSKGERLLSSMVGGGLACWNQPIEVVRVEMQSMAKAADRPKSMSIASTAKYIYGKDGIRGFYRGIVPRIGLSMYLTSVMVFGGDEVRQYMKTME</sequence>
<keyword evidence="7" id="KW-1185">Reference proteome</keyword>
<evidence type="ECO:0000256" key="3">
    <source>
        <dbReference type="ARBA" id="ARBA00023136"/>
    </source>
</evidence>
<dbReference type="Pfam" id="PF00153">
    <property type="entry name" value="Mito_carr"/>
    <property type="match status" value="2"/>
</dbReference>
<dbReference type="InterPro" id="IPR053017">
    <property type="entry name" value="Mito_Cit/Oxoglu_Carrier"/>
</dbReference>
<accession>R7Q8U3</accession>
<evidence type="ECO:0000256" key="5">
    <source>
        <dbReference type="RuleBase" id="RU000488"/>
    </source>
</evidence>
<dbReference type="Proteomes" id="UP000012073">
    <property type="component" value="Unassembled WGS sequence"/>
</dbReference>
<feature type="repeat" description="Solcar" evidence="4">
    <location>
        <begin position="207"/>
        <end position="291"/>
    </location>
</feature>
<keyword evidence="3 4" id="KW-0472">Membrane</keyword>
<dbReference type="GeneID" id="17321757"/>
<dbReference type="KEGG" id="ccp:CHC_T00009436001"/>
<evidence type="ECO:0000313" key="6">
    <source>
        <dbReference type="EMBL" id="CDF34223.1"/>
    </source>
</evidence>
<dbReference type="RefSeq" id="XP_005714042.1">
    <property type="nucleotide sequence ID" value="XM_005713985.1"/>
</dbReference>
<evidence type="ECO:0000256" key="4">
    <source>
        <dbReference type="PROSITE-ProRule" id="PRU00282"/>
    </source>
</evidence>